<keyword evidence="8" id="KW-0479">Metal-binding</keyword>
<evidence type="ECO:0000256" key="3">
    <source>
        <dbReference type="ARBA" id="ARBA00012360"/>
    </source>
</evidence>
<dbReference type="GO" id="GO:0004392">
    <property type="term" value="F:heme oxygenase (decyclizing) activity"/>
    <property type="evidence" value="ECO:0007669"/>
    <property type="project" value="UniProtKB-EC"/>
</dbReference>
<dbReference type="PANTHER" id="PTHR35703:SF2">
    <property type="entry name" value="HEME OXYGENASE 1, CHLOROPLASTIC-RELATED"/>
    <property type="match status" value="1"/>
</dbReference>
<evidence type="ECO:0000256" key="11">
    <source>
        <dbReference type="ARBA" id="ARBA00023004"/>
    </source>
</evidence>
<evidence type="ECO:0000313" key="12">
    <source>
        <dbReference type="EMBL" id="EXB90177.1"/>
    </source>
</evidence>
<dbReference type="GO" id="GO:0015979">
    <property type="term" value="P:photosynthesis"/>
    <property type="evidence" value="ECO:0007669"/>
    <property type="project" value="UniProtKB-KW"/>
</dbReference>
<evidence type="ECO:0000256" key="1">
    <source>
        <dbReference type="ARBA" id="ARBA00004229"/>
    </source>
</evidence>
<dbReference type="GO" id="GO:0046872">
    <property type="term" value="F:metal ion binding"/>
    <property type="evidence" value="ECO:0007669"/>
    <property type="project" value="UniProtKB-KW"/>
</dbReference>
<dbReference type="InterPro" id="IPR002051">
    <property type="entry name" value="Haem_Oase"/>
</dbReference>
<gene>
    <name evidence="12" type="ORF">L484_015471</name>
</gene>
<comment type="similarity">
    <text evidence="2">Belongs to the heme oxygenase family.</text>
</comment>
<keyword evidence="13" id="KW-1185">Reference proteome</keyword>
<reference evidence="13" key="1">
    <citation type="submission" date="2013-01" db="EMBL/GenBank/DDBJ databases">
        <title>Draft Genome Sequence of a Mulberry Tree, Morus notabilis C.K. Schneid.</title>
        <authorList>
            <person name="He N."/>
            <person name="Zhao S."/>
        </authorList>
    </citation>
    <scope>NUCLEOTIDE SEQUENCE</scope>
</reference>
<keyword evidence="5" id="KW-0602">Photosynthesis</keyword>
<dbReference type="SUPFAM" id="SSF48613">
    <property type="entry name" value="Heme oxygenase-like"/>
    <property type="match status" value="1"/>
</dbReference>
<protein>
    <recommendedName>
        <fullName evidence="3">heme oxygenase (biliverdin-producing)</fullName>
        <ecNumber evidence="3">1.14.14.18</ecNumber>
    </recommendedName>
</protein>
<dbReference type="GO" id="GO:0006788">
    <property type="term" value="P:heme oxidation"/>
    <property type="evidence" value="ECO:0007669"/>
    <property type="project" value="InterPro"/>
</dbReference>
<keyword evidence="4" id="KW-0150">Chloroplast</keyword>
<organism evidence="12 13">
    <name type="scientific">Morus notabilis</name>
    <dbReference type="NCBI Taxonomy" id="981085"/>
    <lineage>
        <taxon>Eukaryota</taxon>
        <taxon>Viridiplantae</taxon>
        <taxon>Streptophyta</taxon>
        <taxon>Embryophyta</taxon>
        <taxon>Tracheophyta</taxon>
        <taxon>Spermatophyta</taxon>
        <taxon>Magnoliopsida</taxon>
        <taxon>eudicotyledons</taxon>
        <taxon>Gunneridae</taxon>
        <taxon>Pentapetalae</taxon>
        <taxon>rosids</taxon>
        <taxon>fabids</taxon>
        <taxon>Rosales</taxon>
        <taxon>Moraceae</taxon>
        <taxon>Moreae</taxon>
        <taxon>Morus</taxon>
    </lineage>
</organism>
<evidence type="ECO:0000256" key="7">
    <source>
        <dbReference type="ARBA" id="ARBA00022640"/>
    </source>
</evidence>
<dbReference type="Pfam" id="PF01126">
    <property type="entry name" value="Heme_oxygenase"/>
    <property type="match status" value="1"/>
</dbReference>
<evidence type="ECO:0000256" key="4">
    <source>
        <dbReference type="ARBA" id="ARBA00022528"/>
    </source>
</evidence>
<keyword evidence="10" id="KW-0560">Oxidoreductase</keyword>
<dbReference type="eggNOG" id="KOG4480">
    <property type="taxonomic scope" value="Eukaryota"/>
</dbReference>
<evidence type="ECO:0000313" key="13">
    <source>
        <dbReference type="Proteomes" id="UP000030645"/>
    </source>
</evidence>
<evidence type="ECO:0000256" key="5">
    <source>
        <dbReference type="ARBA" id="ARBA00022531"/>
    </source>
</evidence>
<evidence type="ECO:0000256" key="2">
    <source>
        <dbReference type="ARBA" id="ARBA00006134"/>
    </source>
</evidence>
<dbReference type="InterPro" id="IPR016053">
    <property type="entry name" value="Haem_Oase-like"/>
</dbReference>
<keyword evidence="9" id="KW-0809">Transit peptide</keyword>
<comment type="subcellular location">
    <subcellularLocation>
        <location evidence="1">Plastid</location>
        <location evidence="1">Chloroplast</location>
    </subcellularLocation>
</comment>
<dbReference type="EC" id="1.14.14.18" evidence="3"/>
<dbReference type="STRING" id="981085.W9RS55"/>
<dbReference type="InterPro" id="IPR016084">
    <property type="entry name" value="Haem_Oase-like_multi-hlx"/>
</dbReference>
<keyword evidence="6" id="KW-0349">Heme</keyword>
<evidence type="ECO:0000256" key="9">
    <source>
        <dbReference type="ARBA" id="ARBA00022946"/>
    </source>
</evidence>
<dbReference type="GO" id="GO:0010024">
    <property type="term" value="P:phytochromobilin biosynthetic process"/>
    <property type="evidence" value="ECO:0007669"/>
    <property type="project" value="TreeGrafter"/>
</dbReference>
<keyword evidence="11" id="KW-0408">Iron</keyword>
<name>W9RS55_9ROSA</name>
<dbReference type="AlphaFoldDB" id="W9RS55"/>
<dbReference type="Gene3D" id="1.20.910.10">
    <property type="entry name" value="Heme oxygenase-like"/>
    <property type="match status" value="1"/>
</dbReference>
<dbReference type="PANTHER" id="PTHR35703">
    <property type="entry name" value="HEME OXYGENASE 1, CHLOROPLASTIC-RELATED"/>
    <property type="match status" value="1"/>
</dbReference>
<proteinExistence type="inferred from homology"/>
<dbReference type="InterPro" id="IPR016951">
    <property type="entry name" value="Haem_Oase_decyc_pln"/>
</dbReference>
<evidence type="ECO:0000256" key="8">
    <source>
        <dbReference type="ARBA" id="ARBA00022723"/>
    </source>
</evidence>
<dbReference type="CDD" id="cd19165">
    <property type="entry name" value="HemeO"/>
    <property type="match status" value="1"/>
</dbReference>
<dbReference type="Proteomes" id="UP000030645">
    <property type="component" value="Unassembled WGS sequence"/>
</dbReference>
<keyword evidence="7" id="KW-0934">Plastid</keyword>
<evidence type="ECO:0000256" key="10">
    <source>
        <dbReference type="ARBA" id="ARBA00023002"/>
    </source>
</evidence>
<evidence type="ECO:0000256" key="6">
    <source>
        <dbReference type="ARBA" id="ARBA00022617"/>
    </source>
</evidence>
<accession>W9RS55</accession>
<sequence length="161" mass="18549">MASLTSVLQSQSIPFTNKTNVELRNTGLERSERLAKDLEWIKDQGHVLPEPSDLGVNYANYLKELSIVKDSHLILCHFYNLYFGHTAGGRIMAKKLSEKIMNNKELEFYKWDGEVSQLLQNVTDKLNKLTESWTREEKNQCLGETEISFKYYGDIISLILS</sequence>
<dbReference type="EMBL" id="KE345020">
    <property type="protein sequence ID" value="EXB90177.1"/>
    <property type="molecule type" value="Genomic_DNA"/>
</dbReference>
<dbReference type="GO" id="GO:0009507">
    <property type="term" value="C:chloroplast"/>
    <property type="evidence" value="ECO:0007669"/>
    <property type="project" value="UniProtKB-SubCell"/>
</dbReference>